<evidence type="ECO:0000256" key="4">
    <source>
        <dbReference type="ARBA" id="ARBA00022989"/>
    </source>
</evidence>
<evidence type="ECO:0000256" key="5">
    <source>
        <dbReference type="ARBA" id="ARBA00023136"/>
    </source>
</evidence>
<feature type="transmembrane region" description="Helical" evidence="7">
    <location>
        <begin position="93"/>
        <end position="115"/>
    </location>
</feature>
<feature type="transmembrane region" description="Helical" evidence="7">
    <location>
        <begin position="121"/>
        <end position="143"/>
    </location>
</feature>
<dbReference type="EMBL" id="JBHSIT010000007">
    <property type="protein sequence ID" value="MFC4910672.1"/>
    <property type="molecule type" value="Genomic_DNA"/>
</dbReference>
<feature type="transmembrane region" description="Helical" evidence="7">
    <location>
        <begin position="300"/>
        <end position="320"/>
    </location>
</feature>
<gene>
    <name evidence="9" type="ORF">ACFPCY_25385</name>
</gene>
<dbReference type="PANTHER" id="PTHR33885">
    <property type="entry name" value="PHAGE SHOCK PROTEIN C"/>
    <property type="match status" value="1"/>
</dbReference>
<evidence type="ECO:0000259" key="8">
    <source>
        <dbReference type="Pfam" id="PF04024"/>
    </source>
</evidence>
<feature type="transmembrane region" description="Helical" evidence="7">
    <location>
        <begin position="50"/>
        <end position="72"/>
    </location>
</feature>
<evidence type="ECO:0000256" key="1">
    <source>
        <dbReference type="ARBA" id="ARBA00004162"/>
    </source>
</evidence>
<evidence type="ECO:0000313" key="9">
    <source>
        <dbReference type="EMBL" id="MFC4910672.1"/>
    </source>
</evidence>
<dbReference type="InterPro" id="IPR007168">
    <property type="entry name" value="Phageshock_PspC_N"/>
</dbReference>
<name>A0ABV9U6Z7_9ACTN</name>
<organism evidence="9 10">
    <name type="scientific">Actinomadura gamaensis</name>
    <dbReference type="NCBI Taxonomy" id="1763541"/>
    <lineage>
        <taxon>Bacteria</taxon>
        <taxon>Bacillati</taxon>
        <taxon>Actinomycetota</taxon>
        <taxon>Actinomycetes</taxon>
        <taxon>Streptosporangiales</taxon>
        <taxon>Thermomonosporaceae</taxon>
        <taxon>Actinomadura</taxon>
    </lineage>
</organism>
<dbReference type="Pfam" id="PF04024">
    <property type="entry name" value="PspC"/>
    <property type="match status" value="1"/>
</dbReference>
<feature type="compositionally biased region" description="Low complexity" evidence="6">
    <location>
        <begin position="1"/>
        <end position="19"/>
    </location>
</feature>
<keyword evidence="10" id="KW-1185">Reference proteome</keyword>
<evidence type="ECO:0000313" key="10">
    <source>
        <dbReference type="Proteomes" id="UP001595872"/>
    </source>
</evidence>
<evidence type="ECO:0000256" key="6">
    <source>
        <dbReference type="SAM" id="MobiDB-lite"/>
    </source>
</evidence>
<feature type="region of interest" description="Disordered" evidence="6">
    <location>
        <begin position="1"/>
        <end position="20"/>
    </location>
</feature>
<evidence type="ECO:0000256" key="3">
    <source>
        <dbReference type="ARBA" id="ARBA00022692"/>
    </source>
</evidence>
<reference evidence="10" key="1">
    <citation type="journal article" date="2019" name="Int. J. Syst. Evol. Microbiol.">
        <title>The Global Catalogue of Microorganisms (GCM) 10K type strain sequencing project: providing services to taxonomists for standard genome sequencing and annotation.</title>
        <authorList>
            <consortium name="The Broad Institute Genomics Platform"/>
            <consortium name="The Broad Institute Genome Sequencing Center for Infectious Disease"/>
            <person name="Wu L."/>
            <person name="Ma J."/>
        </authorList>
    </citation>
    <scope>NUCLEOTIDE SEQUENCE [LARGE SCALE GENOMIC DNA]</scope>
    <source>
        <strain evidence="10">KLKA75</strain>
    </source>
</reference>
<evidence type="ECO:0000256" key="2">
    <source>
        <dbReference type="ARBA" id="ARBA00022475"/>
    </source>
</evidence>
<protein>
    <submittedName>
        <fullName evidence="9">PspC domain-containing protein</fullName>
    </submittedName>
</protein>
<dbReference type="Proteomes" id="UP001595872">
    <property type="component" value="Unassembled WGS sequence"/>
</dbReference>
<comment type="subcellular location">
    <subcellularLocation>
        <location evidence="1">Cell membrane</location>
        <topology evidence="1">Single-pass membrane protein</topology>
    </subcellularLocation>
</comment>
<keyword evidence="4 7" id="KW-1133">Transmembrane helix</keyword>
<keyword evidence="3 7" id="KW-0812">Transmembrane</keyword>
<dbReference type="PANTHER" id="PTHR33885:SF3">
    <property type="entry name" value="PHAGE SHOCK PROTEIN C"/>
    <property type="match status" value="1"/>
</dbReference>
<proteinExistence type="predicted"/>
<feature type="transmembrane region" description="Helical" evidence="7">
    <location>
        <begin position="275"/>
        <end position="293"/>
    </location>
</feature>
<feature type="domain" description="Phage shock protein PspC N-terminal" evidence="8">
    <location>
        <begin position="20"/>
        <end position="75"/>
    </location>
</feature>
<feature type="transmembrane region" description="Helical" evidence="7">
    <location>
        <begin position="245"/>
        <end position="263"/>
    </location>
</feature>
<comment type="caution">
    <text evidence="9">The sequence shown here is derived from an EMBL/GenBank/DDBJ whole genome shotgun (WGS) entry which is preliminary data.</text>
</comment>
<feature type="region of interest" description="Disordered" evidence="6">
    <location>
        <begin position="219"/>
        <end position="240"/>
    </location>
</feature>
<evidence type="ECO:0000256" key="7">
    <source>
        <dbReference type="SAM" id="Phobius"/>
    </source>
</evidence>
<sequence>MDTDQQQGVGTTPPAGGVPRLARRSEGRFLAGVCSGLGASTGIDPVVYRVGFGVLTLAHGQGILLYVLAVLFMPDRPDSTSVAERLFRRRFDLAGVLAVLGLLLCASVALSVIGSGVSTDAVAVLTVFGLVLLVAHARGVNLIGVARTLPERLAGHPPATPAAEEFRAAPPKGSPLPDGMIDLSTLGTPTASGSADSPRPAGVFAPPAADDVPPGYGPDAVDLGAYGERERPAPARRRDRRRSPLAWLTLALAALAGGTAAALELSGSTDWDGWTIVLATALAVVGAGMLFGVRYRVRGLAGVGTLLTFALLTTSVAATAPRGGEYGDIMWRPTDAAQAARDYRVTVGNGTLDLTALPVRPGEQLEVSAAVWTGQLKVELPANARVKLDARVKIGDIRIEQRTVNGPNARTNEVLEPTAGGANPAVITLRIRGTLGDVQVNR</sequence>
<keyword evidence="2" id="KW-1003">Cell membrane</keyword>
<dbReference type="RefSeq" id="WP_378259191.1">
    <property type="nucleotide sequence ID" value="NZ_JBHSIT010000007.1"/>
</dbReference>
<keyword evidence="5 7" id="KW-0472">Membrane</keyword>
<dbReference type="InterPro" id="IPR052027">
    <property type="entry name" value="PspC"/>
</dbReference>
<accession>A0ABV9U6Z7</accession>